<dbReference type="EMBL" id="VUMY01000005">
    <property type="protein sequence ID" value="MST49295.1"/>
    <property type="molecule type" value="Genomic_DNA"/>
</dbReference>
<dbReference type="RefSeq" id="WP_154543814.1">
    <property type="nucleotide sequence ID" value="NZ_VUMY01000005.1"/>
</dbReference>
<organism evidence="5 6">
    <name type="scientific">Mobiluncus porci</name>
    <dbReference type="NCBI Taxonomy" id="2652278"/>
    <lineage>
        <taxon>Bacteria</taxon>
        <taxon>Bacillati</taxon>
        <taxon>Actinomycetota</taxon>
        <taxon>Actinomycetes</taxon>
        <taxon>Actinomycetales</taxon>
        <taxon>Actinomycetaceae</taxon>
        <taxon>Mobiluncus</taxon>
    </lineage>
</organism>
<dbReference type="AlphaFoldDB" id="A0A7K0K2M2"/>
<protein>
    <recommendedName>
        <fullName evidence="3">exo-alpha-sialidase</fullName>
        <ecNumber evidence="3">3.2.1.18</ecNumber>
    </recommendedName>
</protein>
<dbReference type="InterPro" id="IPR026856">
    <property type="entry name" value="Sialidase_fam"/>
</dbReference>
<comment type="similarity">
    <text evidence="2">Belongs to the glycosyl hydrolase 33 family.</text>
</comment>
<dbReference type="InterPro" id="IPR036278">
    <property type="entry name" value="Sialidase_sf"/>
</dbReference>
<dbReference type="Gene3D" id="2.120.10.10">
    <property type="match status" value="1"/>
</dbReference>
<sequence length="393" mass="42118">MFPLATSGSYPDLDSTSEGALPPNPCFRIPALAAFSAASAHPGRLLAAFDIRPDFHDLPGKIALGTRFSDDSGRTWSPLQVLKPARDGWGFGDASLISTSRGEMLALFVASRGRNFWDEAEAGAEWRLLQGHSQDGVTWDFTDLTAQLWDESTGSMFFASGNGIELREARSRGRLLQPIVWRARGSTETLAGVAISDNGGQSWSRPRAAGFRRPVGIPGGDESKVVELPGGDVLLSSRAYPRRRWAISCDGGQSFGSVWSEVADPGCNAGLAVFDDEIILTSLFPPALVEDSAESQPMGTVLCSQNGSRLDPSAGKSSSRQDWSARSNLVLRRGKCSAVDSGKPRLTWSPPRVIDSGQAAYSVAIPLGNHIAIAWERGQNSPYGSLAFTIVDY</sequence>
<dbReference type="Proteomes" id="UP000442535">
    <property type="component" value="Unassembled WGS sequence"/>
</dbReference>
<dbReference type="GO" id="GO:0006689">
    <property type="term" value="P:ganglioside catabolic process"/>
    <property type="evidence" value="ECO:0007669"/>
    <property type="project" value="TreeGrafter"/>
</dbReference>
<evidence type="ECO:0000313" key="5">
    <source>
        <dbReference type="EMBL" id="MST49295.1"/>
    </source>
</evidence>
<feature type="region of interest" description="Disordered" evidence="4">
    <location>
        <begin position="298"/>
        <end position="323"/>
    </location>
</feature>
<dbReference type="PANTHER" id="PTHR10628">
    <property type="entry name" value="SIALIDASE"/>
    <property type="match status" value="1"/>
</dbReference>
<dbReference type="GO" id="GO:0009313">
    <property type="term" value="P:oligosaccharide catabolic process"/>
    <property type="evidence" value="ECO:0007669"/>
    <property type="project" value="TreeGrafter"/>
</dbReference>
<dbReference type="CDD" id="cd15482">
    <property type="entry name" value="Sialidase_non-viral"/>
    <property type="match status" value="1"/>
</dbReference>
<evidence type="ECO:0000313" key="6">
    <source>
        <dbReference type="Proteomes" id="UP000442535"/>
    </source>
</evidence>
<dbReference type="GO" id="GO:0016020">
    <property type="term" value="C:membrane"/>
    <property type="evidence" value="ECO:0007669"/>
    <property type="project" value="TreeGrafter"/>
</dbReference>
<accession>A0A7K0K2M2</accession>
<proteinExistence type="inferred from homology"/>
<dbReference type="SUPFAM" id="SSF50939">
    <property type="entry name" value="Sialidases"/>
    <property type="match status" value="1"/>
</dbReference>
<reference evidence="5 6" key="1">
    <citation type="submission" date="2019-08" db="EMBL/GenBank/DDBJ databases">
        <title>In-depth cultivation of the pig gut microbiome towards novel bacterial diversity and tailored functional studies.</title>
        <authorList>
            <person name="Wylensek D."/>
            <person name="Hitch T.C.A."/>
            <person name="Clavel T."/>
        </authorList>
    </citation>
    <scope>NUCLEOTIDE SEQUENCE [LARGE SCALE GENOMIC DNA]</scope>
    <source>
        <strain evidence="5 6">RF-GAM-744-WT-7</strain>
    </source>
</reference>
<evidence type="ECO:0000256" key="2">
    <source>
        <dbReference type="ARBA" id="ARBA00009348"/>
    </source>
</evidence>
<evidence type="ECO:0000256" key="1">
    <source>
        <dbReference type="ARBA" id="ARBA00000427"/>
    </source>
</evidence>
<keyword evidence="6" id="KW-1185">Reference proteome</keyword>
<dbReference type="PANTHER" id="PTHR10628:SF30">
    <property type="entry name" value="EXO-ALPHA-SIALIDASE"/>
    <property type="match status" value="1"/>
</dbReference>
<dbReference type="GO" id="GO:0005737">
    <property type="term" value="C:cytoplasm"/>
    <property type="evidence" value="ECO:0007669"/>
    <property type="project" value="TreeGrafter"/>
</dbReference>
<name>A0A7K0K2M2_9ACTO</name>
<evidence type="ECO:0000256" key="3">
    <source>
        <dbReference type="ARBA" id="ARBA00012733"/>
    </source>
</evidence>
<feature type="compositionally biased region" description="Polar residues" evidence="4">
    <location>
        <begin position="298"/>
        <end position="308"/>
    </location>
</feature>
<gene>
    <name evidence="5" type="ORF">FYJ63_03430</name>
</gene>
<dbReference type="EC" id="3.2.1.18" evidence="3"/>
<comment type="catalytic activity">
    <reaction evidence="1">
        <text>Hydrolysis of alpha-(2-&gt;3)-, alpha-(2-&gt;6)-, alpha-(2-&gt;8)- glycosidic linkages of terminal sialic acid residues in oligosaccharides, glycoproteins, glycolipids, colominic acid and synthetic substrates.</text>
        <dbReference type="EC" id="3.2.1.18"/>
    </reaction>
</comment>
<evidence type="ECO:0000256" key="4">
    <source>
        <dbReference type="SAM" id="MobiDB-lite"/>
    </source>
</evidence>
<comment type="caution">
    <text evidence="5">The sequence shown here is derived from an EMBL/GenBank/DDBJ whole genome shotgun (WGS) entry which is preliminary data.</text>
</comment>
<dbReference type="GO" id="GO:0004308">
    <property type="term" value="F:exo-alpha-sialidase activity"/>
    <property type="evidence" value="ECO:0007669"/>
    <property type="project" value="UniProtKB-EC"/>
</dbReference>